<dbReference type="PANTHER" id="PTHR47245:SF2">
    <property type="entry name" value="PEPTIDYL-PROLYL CIS-TRANS ISOMERASE HP_0175-RELATED"/>
    <property type="match status" value="1"/>
</dbReference>
<proteinExistence type="predicted"/>
<accession>T0ZGW9</accession>
<reference evidence="2" key="1">
    <citation type="submission" date="2013-08" db="EMBL/GenBank/DDBJ databases">
        <authorList>
            <person name="Mendez C."/>
            <person name="Richter M."/>
            <person name="Ferrer M."/>
            <person name="Sanchez J."/>
        </authorList>
    </citation>
    <scope>NUCLEOTIDE SEQUENCE</scope>
</reference>
<dbReference type="PANTHER" id="PTHR47245">
    <property type="entry name" value="PEPTIDYLPROLYL ISOMERASE"/>
    <property type="match status" value="1"/>
</dbReference>
<feature type="non-terminal residue" evidence="2">
    <location>
        <position position="255"/>
    </location>
</feature>
<organism evidence="2">
    <name type="scientific">mine drainage metagenome</name>
    <dbReference type="NCBI Taxonomy" id="410659"/>
    <lineage>
        <taxon>unclassified sequences</taxon>
        <taxon>metagenomes</taxon>
        <taxon>ecological metagenomes</taxon>
    </lineage>
</organism>
<dbReference type="EMBL" id="AUZZ01010665">
    <property type="protein sequence ID" value="EQD29005.1"/>
    <property type="molecule type" value="Genomic_DNA"/>
</dbReference>
<dbReference type="PROSITE" id="PS01096">
    <property type="entry name" value="PPIC_PPIASE_1"/>
    <property type="match status" value="1"/>
</dbReference>
<keyword evidence="2" id="KW-0413">Isomerase</keyword>
<dbReference type="AlphaFoldDB" id="T0ZGW9"/>
<dbReference type="GO" id="GO:0003755">
    <property type="term" value="F:peptidyl-prolyl cis-trans isomerase activity"/>
    <property type="evidence" value="ECO:0007669"/>
    <property type="project" value="InterPro"/>
</dbReference>
<sequence length="255" mass="28060">MKHLRTLCLGLAVLALTACHQAPTSSATTATVASVNGVPITQQFYDSYIKMMSGGRTAADLTPSQRAAVLNILIRAEAVAQHAEKIGLTKEPHTQAMLELARLNILEQALSNQFLAKHTPTEAQLQADYNQQLAHFPKLEYHARHILVKTKAEAEKIIQDLDRDHGRNFAALARAYSIDPSKANGGNLGWFPLSGMVPHFSAALAKLKVGQITQTPVHTRYGWHIIQLLGTRPMKAPSFAEVKTKLKQDVENKQF</sequence>
<dbReference type="InterPro" id="IPR023058">
    <property type="entry name" value="PPIase_PpiC_CS"/>
</dbReference>
<dbReference type="InterPro" id="IPR000297">
    <property type="entry name" value="PPIase_PpiC"/>
</dbReference>
<feature type="domain" description="PpiC" evidence="1">
    <location>
        <begin position="138"/>
        <end position="230"/>
    </location>
</feature>
<reference evidence="2" key="2">
    <citation type="journal article" date="2014" name="ISME J.">
        <title>Microbial stratification in low pH oxic and suboxic macroscopic growths along an acid mine drainage.</title>
        <authorList>
            <person name="Mendez-Garcia C."/>
            <person name="Mesa V."/>
            <person name="Sprenger R.R."/>
            <person name="Richter M."/>
            <person name="Diez M.S."/>
            <person name="Solano J."/>
            <person name="Bargiela R."/>
            <person name="Golyshina O.V."/>
            <person name="Manteca A."/>
            <person name="Ramos J.L."/>
            <person name="Gallego J.R."/>
            <person name="Llorente I."/>
            <person name="Martins Dos Santos V.A."/>
            <person name="Jensen O.N."/>
            <person name="Pelaez A.I."/>
            <person name="Sanchez J."/>
            <person name="Ferrer M."/>
        </authorList>
    </citation>
    <scope>NUCLEOTIDE SEQUENCE</scope>
</reference>
<dbReference type="InterPro" id="IPR050245">
    <property type="entry name" value="PrsA_foldase"/>
</dbReference>
<gene>
    <name evidence="2" type="ORF">B2A_14678</name>
</gene>
<comment type="caution">
    <text evidence="2">The sequence shown here is derived from an EMBL/GenBank/DDBJ whole genome shotgun (WGS) entry which is preliminary data.</text>
</comment>
<protein>
    <submittedName>
        <fullName evidence="2">PpiC-type peptidyl-prolyl cis-trans isomerase</fullName>
    </submittedName>
</protein>
<dbReference type="PROSITE" id="PS51257">
    <property type="entry name" value="PROKAR_LIPOPROTEIN"/>
    <property type="match status" value="1"/>
</dbReference>
<dbReference type="Pfam" id="PF13623">
    <property type="entry name" value="SurA_N_2"/>
    <property type="match status" value="1"/>
</dbReference>
<dbReference type="Gene3D" id="1.10.8.1040">
    <property type="match status" value="1"/>
</dbReference>
<dbReference type="Pfam" id="PF00639">
    <property type="entry name" value="Rotamase"/>
    <property type="match status" value="1"/>
</dbReference>
<evidence type="ECO:0000259" key="1">
    <source>
        <dbReference type="PROSITE" id="PS50198"/>
    </source>
</evidence>
<dbReference type="SUPFAM" id="SSF54534">
    <property type="entry name" value="FKBP-like"/>
    <property type="match status" value="1"/>
</dbReference>
<name>T0ZGW9_9ZZZZ</name>
<dbReference type="PROSITE" id="PS50198">
    <property type="entry name" value="PPIC_PPIASE_2"/>
    <property type="match status" value="1"/>
</dbReference>
<evidence type="ECO:0000313" key="2">
    <source>
        <dbReference type="EMBL" id="EQD29005.1"/>
    </source>
</evidence>
<dbReference type="InterPro" id="IPR046357">
    <property type="entry name" value="PPIase_dom_sf"/>
</dbReference>
<dbReference type="Gene3D" id="3.10.50.40">
    <property type="match status" value="1"/>
</dbReference>